<dbReference type="SUPFAM" id="SSF48371">
    <property type="entry name" value="ARM repeat"/>
    <property type="match status" value="1"/>
</dbReference>
<dbReference type="InterPro" id="IPR021133">
    <property type="entry name" value="HEAT_type_2"/>
</dbReference>
<dbReference type="InterPro" id="IPR011989">
    <property type="entry name" value="ARM-like"/>
</dbReference>
<dbReference type="SMART" id="SM01349">
    <property type="entry name" value="TOG"/>
    <property type="match status" value="1"/>
</dbReference>
<evidence type="ECO:0000259" key="4">
    <source>
        <dbReference type="SMART" id="SM01349"/>
    </source>
</evidence>
<evidence type="ECO:0000313" key="6">
    <source>
        <dbReference type="WBParaSite" id="sdigi.contig5.g634.t1"/>
    </source>
</evidence>
<dbReference type="Gene3D" id="1.25.10.10">
    <property type="entry name" value="Leucine-rich Repeat Variant"/>
    <property type="match status" value="1"/>
</dbReference>
<keyword evidence="5" id="KW-1185">Reference proteome</keyword>
<dbReference type="GO" id="GO:0007051">
    <property type="term" value="P:spindle organization"/>
    <property type="evidence" value="ECO:0007669"/>
    <property type="project" value="InterPro"/>
</dbReference>
<dbReference type="AlphaFoldDB" id="A0A915PVS5"/>
<dbReference type="GO" id="GO:0046785">
    <property type="term" value="P:microtubule polymerization"/>
    <property type="evidence" value="ECO:0007669"/>
    <property type="project" value="InterPro"/>
</dbReference>
<dbReference type="GO" id="GO:0030951">
    <property type="term" value="P:establishment or maintenance of microtubule cytoskeleton polarity"/>
    <property type="evidence" value="ECO:0007669"/>
    <property type="project" value="InterPro"/>
</dbReference>
<dbReference type="Proteomes" id="UP000887581">
    <property type="component" value="Unplaced"/>
</dbReference>
<dbReference type="InterPro" id="IPR016024">
    <property type="entry name" value="ARM-type_fold"/>
</dbReference>
<dbReference type="InterPro" id="IPR045110">
    <property type="entry name" value="XMAP215"/>
</dbReference>
<evidence type="ECO:0000256" key="3">
    <source>
        <dbReference type="PROSITE-ProRule" id="PRU00103"/>
    </source>
</evidence>
<accession>A0A915PVS5</accession>
<dbReference type="Pfam" id="PF24987">
    <property type="entry name" value="HEAT_EF3_N"/>
    <property type="match status" value="1"/>
</dbReference>
<organism evidence="5 6">
    <name type="scientific">Setaria digitata</name>
    <dbReference type="NCBI Taxonomy" id="48799"/>
    <lineage>
        <taxon>Eukaryota</taxon>
        <taxon>Metazoa</taxon>
        <taxon>Ecdysozoa</taxon>
        <taxon>Nematoda</taxon>
        <taxon>Chromadorea</taxon>
        <taxon>Rhabditida</taxon>
        <taxon>Spirurina</taxon>
        <taxon>Spiruromorpha</taxon>
        <taxon>Filarioidea</taxon>
        <taxon>Setariidae</taxon>
        <taxon>Setaria</taxon>
    </lineage>
</organism>
<comment type="similarity">
    <text evidence="2">Belongs to the TOG/XMAP215 family.</text>
</comment>
<reference evidence="6" key="1">
    <citation type="submission" date="2022-11" db="UniProtKB">
        <authorList>
            <consortium name="WormBaseParasite"/>
        </authorList>
    </citation>
    <scope>IDENTIFICATION</scope>
</reference>
<dbReference type="GO" id="GO:0051010">
    <property type="term" value="F:microtubule plus-end binding"/>
    <property type="evidence" value="ECO:0007669"/>
    <property type="project" value="InterPro"/>
</dbReference>
<proteinExistence type="inferred from homology"/>
<dbReference type="InterPro" id="IPR034085">
    <property type="entry name" value="TOG"/>
</dbReference>
<name>A0A915PVS5_9BILA</name>
<feature type="repeat" description="HEAT" evidence="3">
    <location>
        <begin position="163"/>
        <end position="200"/>
    </location>
</feature>
<sequence length="317" mass="35939">MSWLGELLEQNSSDPRERLELGQQILSQLQISKLSSDSTLLNDFCDLVVQWLSGSNYKVALLAVEIIDVAIEVSADVISPYLLDRATALVERLGDSKQSVREATAQLLAALANTPHCSPQSVLERISFGLNHRQWLVRIGTMNVMRMVLEQQRRFVEPQIHRMIPTVCHLIVDPNIDVREAAASTLIAIFWHLGENVLASIRKRQLIPEPKTKLGSFQIPPVSLSELKNYRGNNDVIRVLIFFPALYVIIFTTGHVEQKPTQYKEKHSFSVRSTRSSAEQRGHRMRTLVIIVLNEGKPINRIFKFAVSGLFPTTWQH</sequence>
<evidence type="ECO:0000313" key="5">
    <source>
        <dbReference type="Proteomes" id="UP000887581"/>
    </source>
</evidence>
<protein>
    <submittedName>
        <fullName evidence="6">TOG domain-containing protein</fullName>
    </submittedName>
</protein>
<dbReference type="PROSITE" id="PS50077">
    <property type="entry name" value="HEAT_REPEAT"/>
    <property type="match status" value="1"/>
</dbReference>
<feature type="domain" description="TOG" evidence="4">
    <location>
        <begin position="1"/>
        <end position="222"/>
    </location>
</feature>
<dbReference type="GO" id="GO:0061863">
    <property type="term" value="F:microtubule plus end polymerase"/>
    <property type="evidence" value="ECO:0007669"/>
    <property type="project" value="InterPro"/>
</dbReference>
<keyword evidence="1" id="KW-0677">Repeat</keyword>
<evidence type="ECO:0000256" key="2">
    <source>
        <dbReference type="ARBA" id="ARBA00025722"/>
    </source>
</evidence>
<dbReference type="PANTHER" id="PTHR12609">
    <property type="entry name" value="MICROTUBULE ASSOCIATED PROTEIN XMAP215"/>
    <property type="match status" value="1"/>
</dbReference>
<dbReference type="WBParaSite" id="sdigi.contig5.g634.t1">
    <property type="protein sequence ID" value="sdigi.contig5.g634.t1"/>
    <property type="gene ID" value="sdigi.contig5.g634"/>
</dbReference>
<evidence type="ECO:0000256" key="1">
    <source>
        <dbReference type="ARBA" id="ARBA00022737"/>
    </source>
</evidence>